<protein>
    <recommendedName>
        <fullName evidence="3">DUF3806 domain-containing protein</fullName>
    </recommendedName>
</protein>
<proteinExistence type="predicted"/>
<dbReference type="RefSeq" id="WP_345334109.1">
    <property type="nucleotide sequence ID" value="NZ_BAABJI010000004.1"/>
</dbReference>
<organism evidence="1 2">
    <name type="scientific">Mucilaginibacter defluvii</name>
    <dbReference type="NCBI Taxonomy" id="1196019"/>
    <lineage>
        <taxon>Bacteria</taxon>
        <taxon>Pseudomonadati</taxon>
        <taxon>Bacteroidota</taxon>
        <taxon>Sphingobacteriia</taxon>
        <taxon>Sphingobacteriales</taxon>
        <taxon>Sphingobacteriaceae</taxon>
        <taxon>Mucilaginibacter</taxon>
    </lineage>
</organism>
<evidence type="ECO:0000313" key="1">
    <source>
        <dbReference type="EMBL" id="GAA4930343.1"/>
    </source>
</evidence>
<reference evidence="2" key="1">
    <citation type="journal article" date="2019" name="Int. J. Syst. Evol. Microbiol.">
        <title>The Global Catalogue of Microorganisms (GCM) 10K type strain sequencing project: providing services to taxonomists for standard genome sequencing and annotation.</title>
        <authorList>
            <consortium name="The Broad Institute Genomics Platform"/>
            <consortium name="The Broad Institute Genome Sequencing Center for Infectious Disease"/>
            <person name="Wu L."/>
            <person name="Ma J."/>
        </authorList>
    </citation>
    <scope>NUCLEOTIDE SEQUENCE [LARGE SCALE GENOMIC DNA]</scope>
    <source>
        <strain evidence="2">JCM 18283</strain>
    </source>
</reference>
<evidence type="ECO:0008006" key="3">
    <source>
        <dbReference type="Google" id="ProtNLM"/>
    </source>
</evidence>
<name>A0ABP9G6I3_9SPHI</name>
<accession>A0ABP9G6I3</accession>
<comment type="caution">
    <text evidence="1">The sequence shown here is derived from an EMBL/GenBank/DDBJ whole genome shotgun (WGS) entry which is preliminary data.</text>
</comment>
<evidence type="ECO:0000313" key="2">
    <source>
        <dbReference type="Proteomes" id="UP001501436"/>
    </source>
</evidence>
<dbReference type="EMBL" id="BAABJI010000004">
    <property type="protein sequence ID" value="GAA4930343.1"/>
    <property type="molecule type" value="Genomic_DNA"/>
</dbReference>
<keyword evidence="2" id="KW-1185">Reference proteome</keyword>
<gene>
    <name evidence="1" type="ORF">GCM10023313_38990</name>
</gene>
<dbReference type="Proteomes" id="UP001501436">
    <property type="component" value="Unassembled WGS sequence"/>
</dbReference>
<sequence length="138" mass="15374">MATLQKDIKSSSEWLIRALNELKKKLDYSVDSIKLIDTLIDEQFIEGIPKKNGLFSNNLGGKIFALGSYVGETIIKNTPSTTWITDDSDEKGEVSIGLLSDNGLISWPVVKVIKRIKNGQEDNLYSYVHIIVNETASK</sequence>